<dbReference type="EMBL" id="JADGIZ020000059">
    <property type="protein sequence ID" value="KAL2912706.1"/>
    <property type="molecule type" value="Genomic_DNA"/>
</dbReference>
<comment type="similarity">
    <text evidence="1">Belongs to the TTI2 family.</text>
</comment>
<organism evidence="2 3">
    <name type="scientific">Polyrhizophydium stewartii</name>
    <dbReference type="NCBI Taxonomy" id="2732419"/>
    <lineage>
        <taxon>Eukaryota</taxon>
        <taxon>Fungi</taxon>
        <taxon>Fungi incertae sedis</taxon>
        <taxon>Chytridiomycota</taxon>
        <taxon>Chytridiomycota incertae sedis</taxon>
        <taxon>Chytridiomycetes</taxon>
        <taxon>Rhizophydiales</taxon>
        <taxon>Rhizophydiales incertae sedis</taxon>
        <taxon>Polyrhizophydium</taxon>
    </lineage>
</organism>
<name>A0ABR4MZU3_9FUNG</name>
<evidence type="ECO:0000256" key="1">
    <source>
        <dbReference type="ARBA" id="ARBA00034736"/>
    </source>
</evidence>
<dbReference type="InterPro" id="IPR016024">
    <property type="entry name" value="ARM-type_fold"/>
</dbReference>
<protein>
    <submittedName>
        <fullName evidence="2">Uncharacterized protein</fullName>
    </submittedName>
</protein>
<evidence type="ECO:0000313" key="2">
    <source>
        <dbReference type="EMBL" id="KAL2912706.1"/>
    </source>
</evidence>
<reference evidence="2 3" key="1">
    <citation type="submission" date="2023-09" db="EMBL/GenBank/DDBJ databases">
        <title>Pangenome analysis of Batrachochytrium dendrobatidis and related Chytrids.</title>
        <authorList>
            <person name="Yacoub M.N."/>
            <person name="Stajich J.E."/>
            <person name="James T.Y."/>
        </authorList>
    </citation>
    <scope>NUCLEOTIDE SEQUENCE [LARGE SCALE GENOMIC DNA]</scope>
    <source>
        <strain evidence="2 3">JEL0888</strain>
    </source>
</reference>
<dbReference type="PANTHER" id="PTHR32226:SF2">
    <property type="entry name" value="TELO2-INTERACTING PROTEIN 2"/>
    <property type="match status" value="1"/>
</dbReference>
<keyword evidence="3" id="KW-1185">Reference proteome</keyword>
<gene>
    <name evidence="2" type="ORF">HK105_207814</name>
</gene>
<sequence>MERLLSALQALEDHGELDAADEQARLRALQAALRDAGGDASAWADAADVAVQAARRATVAAGVAADVLDAVSALVSDSRTVVDDAVLSRLAAAGTAGAASQRGRVRRAALGLLVPVLAAGAGGKVHAAAAVKAVKQAASRDDAAPAERAAAVRCLCVAAQAVAADTAEVIRAAAMIAASEPQAAAEGVAIVNESRTLAESVASELKTAMAASPDGRAAELARGLVLLAPALADAHADAVLAWCADAASRGISSNEHALLASTLAATLPPARSSDAFVRLLERIPQDATWTVLASAVSPRENGPAVTSAQDALDAWDNDALLGKCWDALEARGGASGPAALHVLVVMRWIVSASPRVDSAAARRVLVACSAVLALHAPIETGSDEREAASELLSLVMQRTGAASIESFVAAHARAVLSSTVRPMFDHPAVDDQGRRAVPSLRDRREAALKHTNPADRFFDRDQGWKAGPAVAVLDFCASHLDRDALHEVLHLLTPPMLTLLDDFEVPYRLCGVKLVHKCLVGTADPANVRHTGLGPVFIEALAASTTYISDAELLGAALKAVRALLPVLYDADTPELINVLDTHIRERVVARFMFVLSGHARALQQIMLREFVELIAMCPVLVFKFLKATLRTACDVLEVYQTDRDVQIAAADAIIAMIRFGWPRIPAYRGLIIKTAAESWRLSRELVLPSRMRNPAADRELDARLHRIIELADLAVVSMIDKDLFGPLVPESLRGAVDAAVAGAAAAAASRASAGASAAASAGSQGAPER</sequence>
<dbReference type="Pfam" id="PF10521">
    <property type="entry name" value="Tti2"/>
    <property type="match status" value="1"/>
</dbReference>
<dbReference type="Proteomes" id="UP001527925">
    <property type="component" value="Unassembled WGS sequence"/>
</dbReference>
<accession>A0ABR4MZU3</accession>
<evidence type="ECO:0000313" key="3">
    <source>
        <dbReference type="Proteomes" id="UP001527925"/>
    </source>
</evidence>
<dbReference type="SUPFAM" id="SSF48371">
    <property type="entry name" value="ARM repeat"/>
    <property type="match status" value="1"/>
</dbReference>
<proteinExistence type="inferred from homology"/>
<dbReference type="InterPro" id="IPR018870">
    <property type="entry name" value="Tti2"/>
</dbReference>
<comment type="caution">
    <text evidence="2">The sequence shown here is derived from an EMBL/GenBank/DDBJ whole genome shotgun (WGS) entry which is preliminary data.</text>
</comment>
<dbReference type="PANTHER" id="PTHR32226">
    <property type="entry name" value="TELO2-INTERACTING PROTEIN 2"/>
    <property type="match status" value="1"/>
</dbReference>